<evidence type="ECO:0000313" key="1">
    <source>
        <dbReference type="EMBL" id="BAU96054.1"/>
    </source>
</evidence>
<dbReference type="Proteomes" id="UP000218244">
    <property type="component" value="Chromosome"/>
</dbReference>
<dbReference type="EMBL" id="AP017369">
    <property type="protein sequence ID" value="BAU96054.1"/>
    <property type="molecule type" value="Genomic_DNA"/>
</dbReference>
<sequence length="155" mass="17417">MFESPTPITVHVEPKTLSAVTDLTVDARELAELLLSTTDYRVFYMPRLAGVTPIVSYLYVSDGENFLIVGRSTYVPWEYYVHYPIKPSREFGSAIAVPLDESDAPEDATAVVALTKQYMQPIITPGASYMRGFYNHVTFDNHLNAHRPLTQIISD</sequence>
<dbReference type="AlphaFoldDB" id="A0A160PR23"/>
<gene>
    <name evidence="1" type="ORF">N24_1792</name>
</gene>
<reference evidence="1 2" key="1">
    <citation type="submission" date="2016-02" db="EMBL/GenBank/DDBJ databases">
        <title>Corynebacterium glutamicum N24 whole genome sequencing project.</title>
        <authorList>
            <person name="Matsutani M."/>
            <person name="Nangtapong N."/>
            <person name="Yakushi T."/>
            <person name="Matsushita K."/>
        </authorList>
    </citation>
    <scope>NUCLEOTIDE SEQUENCE [LARGE SCALE GENOMIC DNA]</scope>
    <source>
        <strain evidence="1 2">N24</strain>
    </source>
</reference>
<accession>A0A160PR23</accession>
<name>A0A160PR23_9CORY</name>
<evidence type="ECO:0000313" key="2">
    <source>
        <dbReference type="Proteomes" id="UP000218244"/>
    </source>
</evidence>
<keyword evidence="2" id="KW-1185">Reference proteome</keyword>
<dbReference type="KEGG" id="csur:N24_1792"/>
<protein>
    <submittedName>
        <fullName evidence="1">Uncharacterized protein</fullName>
    </submittedName>
</protein>
<dbReference type="RefSeq" id="WP_096456271.1">
    <property type="nucleotide sequence ID" value="NZ_AP017369.1"/>
</dbReference>
<organism evidence="1 2">
    <name type="scientific">Corynebacterium suranareeae</name>
    <dbReference type="NCBI Taxonomy" id="2506452"/>
    <lineage>
        <taxon>Bacteria</taxon>
        <taxon>Bacillati</taxon>
        <taxon>Actinomycetota</taxon>
        <taxon>Actinomycetes</taxon>
        <taxon>Mycobacteriales</taxon>
        <taxon>Corynebacteriaceae</taxon>
        <taxon>Corynebacterium</taxon>
    </lineage>
</organism>
<proteinExistence type="predicted"/>